<dbReference type="GeneID" id="79383331"/>
<name>A0ABT6D2Z8_9LACO</name>
<dbReference type="RefSeq" id="WP_003610241.1">
    <property type="nucleotide sequence ID" value="NZ_JAOZFC020000001.1"/>
</dbReference>
<reference evidence="1" key="1">
    <citation type="submission" date="2023-03" db="EMBL/GenBank/DDBJ databases">
        <title>Comparative genomics of Weissella fermenti BK2, and weissella type species.</title>
        <authorList>
            <person name="Lee J.K."/>
            <person name="Baek J.H."/>
            <person name="Kim J.M."/>
            <person name="Choi D.G."/>
            <person name="Jeon C.O."/>
        </authorList>
    </citation>
    <scope>NUCLEOTIDE SEQUENCE</scope>
    <source>
        <strain evidence="1">BK2</strain>
    </source>
</reference>
<accession>A0ABT6D2Z8</accession>
<organism evidence="1 2">
    <name type="scientific">Weissella fermenti</name>
    <dbReference type="NCBI Taxonomy" id="2987699"/>
    <lineage>
        <taxon>Bacteria</taxon>
        <taxon>Bacillati</taxon>
        <taxon>Bacillota</taxon>
        <taxon>Bacilli</taxon>
        <taxon>Lactobacillales</taxon>
        <taxon>Lactobacillaceae</taxon>
        <taxon>Weissella</taxon>
    </lineage>
</organism>
<keyword evidence="2" id="KW-1185">Reference proteome</keyword>
<comment type="caution">
    <text evidence="1">The sequence shown here is derived from an EMBL/GenBank/DDBJ whole genome shotgun (WGS) entry which is preliminary data.</text>
</comment>
<sequence length="44" mass="5290">MWFLIILILVGLFVYTQSRKARHDHEMRNKAQVLEGEFKDVTKK</sequence>
<gene>
    <name evidence="1" type="ORF">OIT47_006340</name>
</gene>
<evidence type="ECO:0000313" key="2">
    <source>
        <dbReference type="Proteomes" id="UP001146336"/>
    </source>
</evidence>
<evidence type="ECO:0000313" key="1">
    <source>
        <dbReference type="EMBL" id="MDF9299885.1"/>
    </source>
</evidence>
<dbReference type="Proteomes" id="UP001146336">
    <property type="component" value="Unassembled WGS sequence"/>
</dbReference>
<protein>
    <submittedName>
        <fullName evidence="1">Uncharacterized protein</fullName>
    </submittedName>
</protein>
<dbReference type="EMBL" id="JAOZFC020000001">
    <property type="protein sequence ID" value="MDF9299885.1"/>
    <property type="molecule type" value="Genomic_DNA"/>
</dbReference>
<proteinExistence type="predicted"/>